<keyword evidence="3" id="KW-1185">Reference proteome</keyword>
<dbReference type="GO" id="GO:0016787">
    <property type="term" value="F:hydrolase activity"/>
    <property type="evidence" value="ECO:0007669"/>
    <property type="project" value="UniProtKB-KW"/>
</dbReference>
<sequence length="236" mass="27190">MDYQNIRVVAFDADDTLWINETIFNATQEKFAGLLEQYVPRELLMQHLYKTEVRNLEYFGYGIKGFILSMIETAVELTEGLIKGGDIQMIIDWGRDMIAHPVELLPTIRETLQKLHGQYELVLITKGDLMDQESKLARSGLADFFKHIEIVSDKSSVQYQEILQKYDYRPEEFLMVGNSLKSDIMPVLEIGAEAVYIPFESTWEHEKIDLTPDQKSRFESLENMAQLAEQLSGLKG</sequence>
<gene>
    <name evidence="2" type="ORF">PEDI_42690</name>
</gene>
<dbReference type="PANTHER" id="PTHR43316">
    <property type="entry name" value="HYDROLASE, HALOACID DELAHOGENASE-RELATED"/>
    <property type="match status" value="1"/>
</dbReference>
<protein>
    <submittedName>
        <fullName evidence="2">Haloacid dehalogenase</fullName>
    </submittedName>
</protein>
<proteinExistence type="predicted"/>
<evidence type="ECO:0000256" key="1">
    <source>
        <dbReference type="ARBA" id="ARBA00022801"/>
    </source>
</evidence>
<dbReference type="Pfam" id="PF00702">
    <property type="entry name" value="Hydrolase"/>
    <property type="match status" value="1"/>
</dbReference>
<name>A0AAN5AMD7_9BACT</name>
<dbReference type="Gene3D" id="1.10.150.240">
    <property type="entry name" value="Putative phosphatase, domain 2"/>
    <property type="match status" value="1"/>
</dbReference>
<dbReference type="InterPro" id="IPR051540">
    <property type="entry name" value="S-2-haloacid_dehalogenase"/>
</dbReference>
<organism evidence="2 3">
    <name type="scientific">Persicobacter diffluens</name>
    <dbReference type="NCBI Taxonomy" id="981"/>
    <lineage>
        <taxon>Bacteria</taxon>
        <taxon>Pseudomonadati</taxon>
        <taxon>Bacteroidota</taxon>
        <taxon>Cytophagia</taxon>
        <taxon>Cytophagales</taxon>
        <taxon>Persicobacteraceae</taxon>
        <taxon>Persicobacter</taxon>
    </lineage>
</organism>
<reference evidence="2 3" key="1">
    <citation type="submission" date="2021-12" db="EMBL/GenBank/DDBJ databases">
        <title>Genome sequencing of bacteria with rrn-lacking chromosome and rrn-plasmid.</title>
        <authorList>
            <person name="Anda M."/>
            <person name="Iwasaki W."/>
        </authorList>
    </citation>
    <scope>NUCLEOTIDE SEQUENCE [LARGE SCALE GENOMIC DNA]</scope>
    <source>
        <strain evidence="2 3">NBRC 15940</strain>
    </source>
</reference>
<accession>A0AAN5AMD7</accession>
<dbReference type="InterPro" id="IPR023198">
    <property type="entry name" value="PGP-like_dom2"/>
</dbReference>
<evidence type="ECO:0000313" key="2">
    <source>
        <dbReference type="EMBL" id="GJM63717.1"/>
    </source>
</evidence>
<dbReference type="InterPro" id="IPR036412">
    <property type="entry name" value="HAD-like_sf"/>
</dbReference>
<dbReference type="Gene3D" id="3.40.50.1000">
    <property type="entry name" value="HAD superfamily/HAD-like"/>
    <property type="match status" value="1"/>
</dbReference>
<dbReference type="PANTHER" id="PTHR43316:SF8">
    <property type="entry name" value="HAD FAMILY HYDROLASE"/>
    <property type="match status" value="1"/>
</dbReference>
<dbReference type="Proteomes" id="UP001310022">
    <property type="component" value="Unassembled WGS sequence"/>
</dbReference>
<dbReference type="RefSeq" id="WP_338238846.1">
    <property type="nucleotide sequence ID" value="NZ_BQKE01000003.1"/>
</dbReference>
<evidence type="ECO:0000313" key="3">
    <source>
        <dbReference type="Proteomes" id="UP001310022"/>
    </source>
</evidence>
<keyword evidence="1" id="KW-0378">Hydrolase</keyword>
<dbReference type="SUPFAM" id="SSF56784">
    <property type="entry name" value="HAD-like"/>
    <property type="match status" value="1"/>
</dbReference>
<dbReference type="InterPro" id="IPR023214">
    <property type="entry name" value="HAD_sf"/>
</dbReference>
<dbReference type="EMBL" id="BQKE01000003">
    <property type="protein sequence ID" value="GJM63717.1"/>
    <property type="molecule type" value="Genomic_DNA"/>
</dbReference>
<dbReference type="AlphaFoldDB" id="A0AAN5AMD7"/>
<comment type="caution">
    <text evidence="2">The sequence shown here is derived from an EMBL/GenBank/DDBJ whole genome shotgun (WGS) entry which is preliminary data.</text>
</comment>